<dbReference type="EMBL" id="WBVO01000008">
    <property type="protein sequence ID" value="KAB2808660.1"/>
    <property type="molecule type" value="Genomic_DNA"/>
</dbReference>
<dbReference type="GO" id="GO:0050567">
    <property type="term" value="F:glutaminyl-tRNA synthase (glutamine-hydrolyzing) activity"/>
    <property type="evidence" value="ECO:0007669"/>
    <property type="project" value="UniProtKB-UniRule"/>
</dbReference>
<proteinExistence type="inferred from homology"/>
<comment type="catalytic activity">
    <reaction evidence="1">
        <text>L-glutamyl-tRNA(Gln) + L-glutamine + ATP + H2O = L-glutaminyl-tRNA(Gln) + L-glutamate + ADP + phosphate + H(+)</text>
        <dbReference type="Rhea" id="RHEA:17521"/>
        <dbReference type="Rhea" id="RHEA-COMP:9681"/>
        <dbReference type="Rhea" id="RHEA-COMP:9684"/>
        <dbReference type="ChEBI" id="CHEBI:15377"/>
        <dbReference type="ChEBI" id="CHEBI:15378"/>
        <dbReference type="ChEBI" id="CHEBI:29985"/>
        <dbReference type="ChEBI" id="CHEBI:30616"/>
        <dbReference type="ChEBI" id="CHEBI:43474"/>
        <dbReference type="ChEBI" id="CHEBI:58359"/>
        <dbReference type="ChEBI" id="CHEBI:78520"/>
        <dbReference type="ChEBI" id="CHEBI:78521"/>
        <dbReference type="ChEBI" id="CHEBI:456216"/>
    </reaction>
</comment>
<reference evidence="2 3" key="1">
    <citation type="submission" date="2019-09" db="EMBL/GenBank/DDBJ databases">
        <title>Genomes of family Cryomorphaceae.</title>
        <authorList>
            <person name="Bowman J.P."/>
        </authorList>
    </citation>
    <scope>NUCLEOTIDE SEQUENCE [LARGE SCALE GENOMIC DNA]</scope>
    <source>
        <strain evidence="2 3">LMG 25704</strain>
    </source>
</reference>
<keyword evidence="1" id="KW-0436">Ligase</keyword>
<comment type="caution">
    <text evidence="2">The sequence shown here is derived from an EMBL/GenBank/DDBJ whole genome shotgun (WGS) entry which is preliminary data.</text>
</comment>
<dbReference type="Pfam" id="PF02686">
    <property type="entry name" value="GatC"/>
    <property type="match status" value="1"/>
</dbReference>
<dbReference type="EC" id="6.3.5.-" evidence="1"/>
<dbReference type="HAMAP" id="MF_00122">
    <property type="entry name" value="GatC"/>
    <property type="match status" value="1"/>
</dbReference>
<dbReference type="Proteomes" id="UP000468650">
    <property type="component" value="Unassembled WGS sequence"/>
</dbReference>
<dbReference type="AlphaFoldDB" id="A0A6N6RER6"/>
<dbReference type="InterPro" id="IPR003837">
    <property type="entry name" value="GatC"/>
</dbReference>
<name>A0A6N6RER6_9FLAO</name>
<keyword evidence="1" id="KW-0067">ATP-binding</keyword>
<keyword evidence="1" id="KW-0547">Nucleotide-binding</keyword>
<accession>A0A6N6RER6</accession>
<comment type="similarity">
    <text evidence="1">Belongs to the GatC family.</text>
</comment>
<dbReference type="NCBIfam" id="TIGR00135">
    <property type="entry name" value="gatC"/>
    <property type="match status" value="1"/>
</dbReference>
<dbReference type="GO" id="GO:0016740">
    <property type="term" value="F:transferase activity"/>
    <property type="evidence" value="ECO:0007669"/>
    <property type="project" value="UniProtKB-KW"/>
</dbReference>
<keyword evidence="3" id="KW-1185">Reference proteome</keyword>
<comment type="function">
    <text evidence="1">Allows the formation of correctly charged Asn-tRNA(Asn) or Gln-tRNA(Gln) through the transamidation of misacylated Asp-tRNA(Asn) or Glu-tRNA(Gln) in organisms which lack either or both of asparaginyl-tRNA or glutaminyl-tRNA synthetases. The reaction takes place in the presence of glutamine and ATP through an activated phospho-Asp-tRNA(Asn) or phospho-Glu-tRNA(Gln).</text>
</comment>
<dbReference type="InterPro" id="IPR036113">
    <property type="entry name" value="Asp/Glu-ADT_sf_sub_c"/>
</dbReference>
<dbReference type="GO" id="GO:0006450">
    <property type="term" value="P:regulation of translational fidelity"/>
    <property type="evidence" value="ECO:0007669"/>
    <property type="project" value="InterPro"/>
</dbReference>
<protein>
    <recommendedName>
        <fullName evidence="1">Aspartyl/glutamyl-tRNA(Asn/Gln) amidotransferase subunit C</fullName>
        <shortName evidence="1">Asp/Glu-ADT subunit C</shortName>
        <ecNumber evidence="1">6.3.5.-</ecNumber>
    </recommendedName>
</protein>
<comment type="catalytic activity">
    <reaction evidence="1">
        <text>L-aspartyl-tRNA(Asn) + L-glutamine + ATP + H2O = L-asparaginyl-tRNA(Asn) + L-glutamate + ADP + phosphate + 2 H(+)</text>
        <dbReference type="Rhea" id="RHEA:14513"/>
        <dbReference type="Rhea" id="RHEA-COMP:9674"/>
        <dbReference type="Rhea" id="RHEA-COMP:9677"/>
        <dbReference type="ChEBI" id="CHEBI:15377"/>
        <dbReference type="ChEBI" id="CHEBI:15378"/>
        <dbReference type="ChEBI" id="CHEBI:29985"/>
        <dbReference type="ChEBI" id="CHEBI:30616"/>
        <dbReference type="ChEBI" id="CHEBI:43474"/>
        <dbReference type="ChEBI" id="CHEBI:58359"/>
        <dbReference type="ChEBI" id="CHEBI:78515"/>
        <dbReference type="ChEBI" id="CHEBI:78516"/>
        <dbReference type="ChEBI" id="CHEBI:456216"/>
    </reaction>
</comment>
<keyword evidence="1" id="KW-0648">Protein biosynthesis</keyword>
<sequence length="95" mass="10880">MKISKEEINKLAHLSRLELDEKAVEKMQADMDKILDFVAQIEKLDIEGVEPLTYMTDETNVLREDTIVQDITHADALKNAPDADTDYFRVSTVKK</sequence>
<dbReference type="GO" id="GO:0070681">
    <property type="term" value="P:glutaminyl-tRNAGln biosynthesis via transamidation"/>
    <property type="evidence" value="ECO:0007669"/>
    <property type="project" value="TreeGrafter"/>
</dbReference>
<evidence type="ECO:0000256" key="1">
    <source>
        <dbReference type="HAMAP-Rule" id="MF_00122"/>
    </source>
</evidence>
<dbReference type="PANTHER" id="PTHR15004">
    <property type="entry name" value="GLUTAMYL-TRNA(GLN) AMIDOTRANSFERASE SUBUNIT C, MITOCHONDRIAL"/>
    <property type="match status" value="1"/>
</dbReference>
<dbReference type="GO" id="GO:0005524">
    <property type="term" value="F:ATP binding"/>
    <property type="evidence" value="ECO:0007669"/>
    <property type="project" value="UniProtKB-KW"/>
</dbReference>
<evidence type="ECO:0000313" key="3">
    <source>
        <dbReference type="Proteomes" id="UP000468650"/>
    </source>
</evidence>
<dbReference type="SUPFAM" id="SSF141000">
    <property type="entry name" value="Glu-tRNAGln amidotransferase C subunit"/>
    <property type="match status" value="1"/>
</dbReference>
<organism evidence="2 3">
    <name type="scientific">Phaeocystidibacter luteus</name>
    <dbReference type="NCBI Taxonomy" id="911197"/>
    <lineage>
        <taxon>Bacteria</taxon>
        <taxon>Pseudomonadati</taxon>
        <taxon>Bacteroidota</taxon>
        <taxon>Flavobacteriia</taxon>
        <taxon>Flavobacteriales</taxon>
        <taxon>Phaeocystidibacteraceae</taxon>
        <taxon>Phaeocystidibacter</taxon>
    </lineage>
</organism>
<dbReference type="PANTHER" id="PTHR15004:SF0">
    <property type="entry name" value="GLUTAMYL-TRNA(GLN) AMIDOTRANSFERASE SUBUNIT C, MITOCHONDRIAL"/>
    <property type="match status" value="1"/>
</dbReference>
<comment type="subunit">
    <text evidence="1">Heterotrimer of A, B and C subunits.</text>
</comment>
<dbReference type="Gene3D" id="1.10.20.60">
    <property type="entry name" value="Glu-tRNAGln amidotransferase C subunit, N-terminal domain"/>
    <property type="match status" value="1"/>
</dbReference>
<dbReference type="RefSeq" id="WP_151667755.1">
    <property type="nucleotide sequence ID" value="NZ_WBVO01000008.1"/>
</dbReference>
<dbReference type="GO" id="GO:0006412">
    <property type="term" value="P:translation"/>
    <property type="evidence" value="ECO:0007669"/>
    <property type="project" value="UniProtKB-UniRule"/>
</dbReference>
<keyword evidence="2" id="KW-0808">Transferase</keyword>
<dbReference type="OrthoDB" id="9813938at2"/>
<evidence type="ECO:0000313" key="2">
    <source>
        <dbReference type="EMBL" id="KAB2808660.1"/>
    </source>
</evidence>
<gene>
    <name evidence="1 2" type="primary">gatC</name>
    <name evidence="2" type="ORF">F8C67_10260</name>
</gene>